<evidence type="ECO:0000256" key="2">
    <source>
        <dbReference type="PROSITE-ProRule" id="PRU00708"/>
    </source>
</evidence>
<dbReference type="Pfam" id="PF20431">
    <property type="entry name" value="E_motif"/>
    <property type="match status" value="1"/>
</dbReference>
<keyword evidence="1" id="KW-0677">Repeat</keyword>
<dbReference type="PROSITE" id="PS51375">
    <property type="entry name" value="PPR"/>
    <property type="match status" value="5"/>
</dbReference>
<sequence length="584" mass="65766">MPHIPLFSSFWRQITTVTTKFKSKNSNYKTLSALQSCKSTEDLKKIHAQLIITGQIKDTFIATKTVESYAVSARNIDYAFWVFVGINYPDSYSWTTMIRGFVEAKNPEKALEFYGLMRQRGVELNKFTFLFVLKAYGLRPSYQEGRIVHGKLVKVGFCYDVFTRNALIHMYLKCGSITDAHLLFDEMPNHNVVTWNTMITGCFGCGDTERARRLFGEMPERNVGSWNAVVGGYSKLGHVDIARSLFDLMPERDVVSWGSMISAYVQNGRAAEALELFKEMMLAGASADSIIITSILSACAQIGALDMGRWIHAYMKRSKLRNDVFLDTALVDMYAKCGCIDTAFGVFNTMPRKNLCSWNAMLSGLAIHGHGFAALELFKQMESTGIGPNDITFVAVLSACSHIGSVEEGWKKFNQMDKEFNITPKVEHYGCMVDILCRQGLINEAKEIIRIMPMEPNVVIWGALLNACKVHGYTNVGEDVVGYIQKLVSEDGGCYVLLSNIFAAKSQWNEVEKTRKMMKQMGVEKKIPGYSSIELDSVVHDFFAEDRLHSKWREVSAVIERLNTHLEVKGYEANPSLVLFNIDE</sequence>
<reference evidence="3 4" key="1">
    <citation type="journal article" date="2018" name="PLoS Genet.">
        <title>Population sequencing reveals clonal diversity and ancestral inbreeding in the grapevine cultivar Chardonnay.</title>
        <authorList>
            <person name="Roach M.J."/>
            <person name="Johnson D.L."/>
            <person name="Bohlmann J."/>
            <person name="van Vuuren H.J."/>
            <person name="Jones S.J."/>
            <person name="Pretorius I.S."/>
            <person name="Schmidt S.A."/>
            <person name="Borneman A.R."/>
        </authorList>
    </citation>
    <scope>NUCLEOTIDE SEQUENCE [LARGE SCALE GENOMIC DNA]</scope>
    <source>
        <strain evidence="4">cv. Chardonnay</strain>
        <tissue evidence="3">Leaf</tissue>
    </source>
</reference>
<accession>A0A438FKB4</accession>
<dbReference type="Gene3D" id="1.25.40.10">
    <property type="entry name" value="Tetratricopeptide repeat domain"/>
    <property type="match status" value="4"/>
</dbReference>
<dbReference type="InterPro" id="IPR002885">
    <property type="entry name" value="PPR_rpt"/>
</dbReference>
<dbReference type="GO" id="GO:0003723">
    <property type="term" value="F:RNA binding"/>
    <property type="evidence" value="ECO:0007669"/>
    <property type="project" value="InterPro"/>
</dbReference>
<protein>
    <submittedName>
        <fullName evidence="3">Pentatricopeptide repeat-containing protein</fullName>
    </submittedName>
</protein>
<feature type="repeat" description="PPR" evidence="2">
    <location>
        <begin position="90"/>
        <end position="124"/>
    </location>
</feature>
<dbReference type="Proteomes" id="UP000288805">
    <property type="component" value="Unassembled WGS sequence"/>
</dbReference>
<feature type="repeat" description="PPR" evidence="2">
    <location>
        <begin position="160"/>
        <end position="190"/>
    </location>
</feature>
<dbReference type="FunFam" id="1.25.40.10:FF:000348">
    <property type="entry name" value="Pentatricopeptide repeat-containing protein chloroplastic"/>
    <property type="match status" value="1"/>
</dbReference>
<gene>
    <name evidence="3" type="primary">PCMP-H61_12</name>
    <name evidence="3" type="ORF">CK203_089904</name>
</gene>
<evidence type="ECO:0000256" key="1">
    <source>
        <dbReference type="ARBA" id="ARBA00022737"/>
    </source>
</evidence>
<dbReference type="EMBL" id="QGNW01000862">
    <property type="protein sequence ID" value="RVW60411.1"/>
    <property type="molecule type" value="Genomic_DNA"/>
</dbReference>
<dbReference type="NCBIfam" id="TIGR00756">
    <property type="entry name" value="PPR"/>
    <property type="match status" value="6"/>
</dbReference>
<feature type="repeat" description="PPR" evidence="2">
    <location>
        <begin position="253"/>
        <end position="287"/>
    </location>
</feature>
<dbReference type="Pfam" id="PF01535">
    <property type="entry name" value="PPR"/>
    <property type="match status" value="3"/>
</dbReference>
<dbReference type="FunFam" id="1.25.40.10:FF:000184">
    <property type="entry name" value="Pentatricopeptide repeat-containing protein, chloroplastic"/>
    <property type="match status" value="1"/>
</dbReference>
<proteinExistence type="predicted"/>
<feature type="repeat" description="PPR" evidence="2">
    <location>
        <begin position="354"/>
        <end position="388"/>
    </location>
</feature>
<name>A0A438FKB4_VITVI</name>
<dbReference type="GO" id="GO:0009451">
    <property type="term" value="P:RNA modification"/>
    <property type="evidence" value="ECO:0007669"/>
    <property type="project" value="InterPro"/>
</dbReference>
<dbReference type="AlphaFoldDB" id="A0A438FKB4"/>
<dbReference type="InterPro" id="IPR046960">
    <property type="entry name" value="PPR_At4g14850-like_plant"/>
</dbReference>
<feature type="repeat" description="PPR" evidence="2">
    <location>
        <begin position="191"/>
        <end position="225"/>
    </location>
</feature>
<dbReference type="Pfam" id="PF13041">
    <property type="entry name" value="PPR_2"/>
    <property type="match status" value="3"/>
</dbReference>
<organism evidence="3 4">
    <name type="scientific">Vitis vinifera</name>
    <name type="common">Grape</name>
    <dbReference type="NCBI Taxonomy" id="29760"/>
    <lineage>
        <taxon>Eukaryota</taxon>
        <taxon>Viridiplantae</taxon>
        <taxon>Streptophyta</taxon>
        <taxon>Embryophyta</taxon>
        <taxon>Tracheophyta</taxon>
        <taxon>Spermatophyta</taxon>
        <taxon>Magnoliopsida</taxon>
        <taxon>eudicotyledons</taxon>
        <taxon>Gunneridae</taxon>
        <taxon>Pentapetalae</taxon>
        <taxon>rosids</taxon>
        <taxon>Vitales</taxon>
        <taxon>Vitaceae</taxon>
        <taxon>Viteae</taxon>
        <taxon>Vitis</taxon>
    </lineage>
</organism>
<evidence type="ECO:0000313" key="3">
    <source>
        <dbReference type="EMBL" id="RVW60411.1"/>
    </source>
</evidence>
<dbReference type="PANTHER" id="PTHR47926:SF391">
    <property type="entry name" value="TETRATRICOPEPTIDE-LIKE HELICAL DOMAIN SUPERFAMILY"/>
    <property type="match status" value="1"/>
</dbReference>
<dbReference type="PANTHER" id="PTHR47926">
    <property type="entry name" value="PENTATRICOPEPTIDE REPEAT-CONTAINING PROTEIN"/>
    <property type="match status" value="1"/>
</dbReference>
<dbReference type="InterPro" id="IPR046848">
    <property type="entry name" value="E_motif"/>
</dbReference>
<evidence type="ECO:0000313" key="4">
    <source>
        <dbReference type="Proteomes" id="UP000288805"/>
    </source>
</evidence>
<dbReference type="FunFam" id="1.25.40.10:FF:000470">
    <property type="entry name" value="Pentatricopeptide repeat-containing protein At5g66520"/>
    <property type="match status" value="1"/>
</dbReference>
<dbReference type="InterPro" id="IPR011990">
    <property type="entry name" value="TPR-like_helical_dom_sf"/>
</dbReference>
<comment type="caution">
    <text evidence="3">The sequence shown here is derived from an EMBL/GenBank/DDBJ whole genome shotgun (WGS) entry which is preliminary data.</text>
</comment>